<evidence type="ECO:0000256" key="10">
    <source>
        <dbReference type="ARBA" id="ARBA00022912"/>
    </source>
</evidence>
<keyword evidence="3 11" id="KW-0723">Serine/threonine-protein kinase</keyword>
<proteinExistence type="inferred from homology"/>
<sequence length="615" mass="71380">MGPVRAPFPREAGLAGAKISAFFRVPPVPMDISTAATANRIAIALIDGFNKHYRLFRQTSREAKFRFESGDWLAVHKAVKDRIRFYDDRVEECVERLRDEFRAEALDDATWQQVKLLYIGLLLNHKQPELAETFFNSVCCKILHRTYFHNDFIFVRPAISTENIESNPPTYSSYYPGEGGLAETMRQIILDFDWQRDFEDLERDVDYLYRTIRTHLGGELPAREANCQIQVLYSAFYRNKGAYIIGKAINGNQEYPFAIPVLHTPGGKLYLDTILLDAWRISILFSLSRAYFMVDMEVPSGYVQFLRSIMPGKPRSELYTMLGLGKQGKTMFFRDLIYHLRHSEDKFIVAPGIRGLVMLVFTLPSFPYVFKIIKDVFGSSKEVDHATVKYKYQLVKQVDRVGRMADTLEFSYAALPRSRFDPALLEELRQQVPSLLEEDGEDLIIKHLYIERRMTPLNIYLDNAPEEKVEAAVKDYGNAIRELAIANIFPGDMLWKNFGVTRYNRIVFYDYDEIEHMTDMNFRAIPEAPYPELEMSGEPWYSVARNDVFPEEFATFLLGSRPVRQAFLKHHRDLLQPEFWQAAQEQIRQGRVEDFFPYPEELRFSRLYAAGGENA</sequence>
<dbReference type="InterPro" id="IPR046855">
    <property type="entry name" value="AceK_kinase"/>
</dbReference>
<evidence type="ECO:0000313" key="15">
    <source>
        <dbReference type="Proteomes" id="UP000292136"/>
    </source>
</evidence>
<evidence type="ECO:0000256" key="2">
    <source>
        <dbReference type="ARBA" id="ARBA00022490"/>
    </source>
</evidence>
<keyword evidence="8 11" id="KW-0378">Hydrolase</keyword>
<feature type="domain" description="Isocitrate dehydrogenase kinase/phosphatase (AceK) regulatory" evidence="13">
    <location>
        <begin position="44"/>
        <end position="344"/>
    </location>
</feature>
<feature type="binding site" evidence="11">
    <location>
        <position position="371"/>
    </location>
    <ligand>
        <name>ATP</name>
        <dbReference type="ChEBI" id="CHEBI:30616"/>
    </ligand>
</feature>
<evidence type="ECO:0000256" key="5">
    <source>
        <dbReference type="ARBA" id="ARBA00022679"/>
    </source>
</evidence>
<keyword evidence="4 11" id="KW-0816">Tricarboxylic acid cycle</keyword>
<comment type="catalytic activity">
    <reaction evidence="11">
        <text>L-seryl-[isocitrate dehydrogenase] + ATP = O-phospho-L-seryl-[isocitrate dehydrogenase] + ADP + H(+)</text>
        <dbReference type="Rhea" id="RHEA:43540"/>
        <dbReference type="Rhea" id="RHEA-COMP:10605"/>
        <dbReference type="Rhea" id="RHEA-COMP:10606"/>
        <dbReference type="ChEBI" id="CHEBI:15378"/>
        <dbReference type="ChEBI" id="CHEBI:29999"/>
        <dbReference type="ChEBI" id="CHEBI:30616"/>
        <dbReference type="ChEBI" id="CHEBI:83421"/>
        <dbReference type="ChEBI" id="CHEBI:456216"/>
        <dbReference type="EC" id="2.7.11.5"/>
    </reaction>
</comment>
<keyword evidence="2 11" id="KW-0963">Cytoplasm</keyword>
<protein>
    <recommendedName>
        <fullName evidence="11">Isocitrate dehydrogenase kinase/phosphatase</fullName>
        <shortName evidence="11">IDH kinase/phosphatase</shortName>
        <shortName evidence="11">IDHK/P</shortName>
        <ecNumber evidence="11">2.7.11.5</ecNumber>
        <ecNumber evidence="11">3.1.3.-</ecNumber>
    </recommendedName>
</protein>
<dbReference type="PIRSF" id="PIRSF000719">
    <property type="entry name" value="AceK"/>
    <property type="match status" value="1"/>
</dbReference>
<evidence type="ECO:0000313" key="14">
    <source>
        <dbReference type="EMBL" id="RZT90495.1"/>
    </source>
</evidence>
<feature type="binding site" evidence="11">
    <location>
        <begin position="350"/>
        <end position="356"/>
    </location>
    <ligand>
        <name>ATP</name>
        <dbReference type="ChEBI" id="CHEBI:30616"/>
    </ligand>
</feature>
<keyword evidence="5 11" id="KW-0808">Transferase</keyword>
<organism evidence="14 15">
    <name type="scientific">Azospira oryzae</name>
    <dbReference type="NCBI Taxonomy" id="146939"/>
    <lineage>
        <taxon>Bacteria</taxon>
        <taxon>Pseudomonadati</taxon>
        <taxon>Pseudomonadota</taxon>
        <taxon>Betaproteobacteria</taxon>
        <taxon>Rhodocyclales</taxon>
        <taxon>Rhodocyclaceae</taxon>
        <taxon>Azospira</taxon>
    </lineage>
</organism>
<comment type="similarity">
    <text evidence="11">Belongs to the AceK family.</text>
</comment>
<dbReference type="Pfam" id="PF06315">
    <property type="entry name" value="AceK_kinase"/>
    <property type="match status" value="1"/>
</dbReference>
<feature type="active site" evidence="11">
    <location>
        <position position="406"/>
    </location>
</feature>
<dbReference type="NCBIfam" id="NF002804">
    <property type="entry name" value="PRK02946.1"/>
    <property type="match status" value="1"/>
</dbReference>
<dbReference type="Proteomes" id="UP000292136">
    <property type="component" value="Unassembled WGS sequence"/>
</dbReference>
<dbReference type="EMBL" id="SHKM01000001">
    <property type="protein sequence ID" value="RZT90495.1"/>
    <property type="molecule type" value="Genomic_DNA"/>
</dbReference>
<dbReference type="InterPro" id="IPR046854">
    <property type="entry name" value="AceK_regulatory"/>
</dbReference>
<evidence type="ECO:0000256" key="9">
    <source>
        <dbReference type="ARBA" id="ARBA00022840"/>
    </source>
</evidence>
<dbReference type="EC" id="3.1.3.-" evidence="11"/>
<feature type="domain" description="Isocitrate dehydrogenase kinase/phosphatase (AceK) kinase" evidence="12">
    <location>
        <begin position="345"/>
        <end position="600"/>
    </location>
</feature>
<keyword evidence="6 11" id="KW-0547">Nucleotide-binding</keyword>
<dbReference type="HAMAP" id="MF_00747">
    <property type="entry name" value="AceK"/>
    <property type="match status" value="1"/>
</dbReference>
<comment type="caution">
    <text evidence="14">The sequence shown here is derived from an EMBL/GenBank/DDBJ whole genome shotgun (WGS) entry which is preliminary data.</text>
</comment>
<keyword evidence="9 11" id="KW-0067">ATP-binding</keyword>
<dbReference type="EC" id="2.7.11.5" evidence="11"/>
<comment type="function">
    <text evidence="11">Bifunctional enzyme which can phosphorylate or dephosphorylate isocitrate dehydrogenase (IDH) on a specific serine residue. This is a regulatory mechanism which enables bacteria to bypass the Krebs cycle via the glyoxylate shunt in response to the source of carbon. When bacteria are grown on glucose, IDH is fully active and unphosphorylated, but when grown on acetate or ethanol, the activity of IDH declines drastically concomitant with its phosphorylation.</text>
</comment>
<evidence type="ECO:0000256" key="8">
    <source>
        <dbReference type="ARBA" id="ARBA00022801"/>
    </source>
</evidence>
<evidence type="ECO:0000256" key="1">
    <source>
        <dbReference type="ARBA" id="ARBA00022435"/>
    </source>
</evidence>
<keyword evidence="15" id="KW-1185">Reference proteome</keyword>
<keyword evidence="10 11" id="KW-0904">Protein phosphatase</keyword>
<comment type="subcellular location">
    <subcellularLocation>
        <location evidence="11">Cytoplasm</location>
    </subcellularLocation>
</comment>
<reference evidence="14 15" key="1">
    <citation type="submission" date="2019-02" db="EMBL/GenBank/DDBJ databases">
        <title>Genomic Encyclopedia of Type Strains, Phase IV (KMG-IV): sequencing the most valuable type-strain genomes for metagenomic binning, comparative biology and taxonomic classification.</title>
        <authorList>
            <person name="Goeker M."/>
        </authorList>
    </citation>
    <scope>NUCLEOTIDE SEQUENCE [LARGE SCALE GENOMIC DNA]</scope>
    <source>
        <strain evidence="14 15">DSM 21223</strain>
    </source>
</reference>
<dbReference type="PANTHER" id="PTHR39559">
    <property type="match status" value="1"/>
</dbReference>
<keyword evidence="7 11" id="KW-0418">Kinase</keyword>
<dbReference type="InterPro" id="IPR010452">
    <property type="entry name" value="Isocitrate_DH_AceK"/>
</dbReference>
<accession>A0ABY0IST9</accession>
<evidence type="ECO:0000256" key="6">
    <source>
        <dbReference type="ARBA" id="ARBA00022741"/>
    </source>
</evidence>
<evidence type="ECO:0000259" key="13">
    <source>
        <dbReference type="Pfam" id="PF20423"/>
    </source>
</evidence>
<keyword evidence="1 11" id="KW-0329">Glyoxylate bypass</keyword>
<evidence type="ECO:0000256" key="7">
    <source>
        <dbReference type="ARBA" id="ARBA00022777"/>
    </source>
</evidence>
<evidence type="ECO:0000256" key="4">
    <source>
        <dbReference type="ARBA" id="ARBA00022532"/>
    </source>
</evidence>
<evidence type="ECO:0000256" key="11">
    <source>
        <dbReference type="HAMAP-Rule" id="MF_00747"/>
    </source>
</evidence>
<name>A0ABY0IST9_9RHOO</name>
<dbReference type="GO" id="GO:0016301">
    <property type="term" value="F:kinase activity"/>
    <property type="evidence" value="ECO:0007669"/>
    <property type="project" value="UniProtKB-KW"/>
</dbReference>
<gene>
    <name evidence="11" type="primary">aceK</name>
    <name evidence="14" type="ORF">EV678_1312</name>
</gene>
<dbReference type="PANTHER" id="PTHR39559:SF1">
    <property type="entry name" value="ISOCITRATE DEHYDROGENASE KINASE_PHOSPHATASE"/>
    <property type="match status" value="1"/>
</dbReference>
<evidence type="ECO:0000259" key="12">
    <source>
        <dbReference type="Pfam" id="PF06315"/>
    </source>
</evidence>
<evidence type="ECO:0000256" key="3">
    <source>
        <dbReference type="ARBA" id="ARBA00022527"/>
    </source>
</evidence>
<dbReference type="Pfam" id="PF20423">
    <property type="entry name" value="AceK_regulatory"/>
    <property type="match status" value="1"/>
</dbReference>